<feature type="region of interest" description="Disordered" evidence="4">
    <location>
        <begin position="184"/>
        <end position="211"/>
    </location>
</feature>
<dbReference type="Gene3D" id="6.20.250.60">
    <property type="match status" value="1"/>
</dbReference>
<organism evidence="6 7">
    <name type="scientific">Octopus vulgaris</name>
    <name type="common">Common octopus</name>
    <dbReference type="NCBI Taxonomy" id="6645"/>
    <lineage>
        <taxon>Eukaryota</taxon>
        <taxon>Metazoa</taxon>
        <taxon>Spiralia</taxon>
        <taxon>Lophotrochozoa</taxon>
        <taxon>Mollusca</taxon>
        <taxon>Cephalopoda</taxon>
        <taxon>Coleoidea</taxon>
        <taxon>Octopodiformes</taxon>
        <taxon>Octopoda</taxon>
        <taxon>Incirrata</taxon>
        <taxon>Octopodidae</taxon>
        <taxon>Octopus</taxon>
    </lineage>
</organism>
<dbReference type="GO" id="GO:0005634">
    <property type="term" value="C:nucleus"/>
    <property type="evidence" value="ECO:0007669"/>
    <property type="project" value="TreeGrafter"/>
</dbReference>
<proteinExistence type="inferred from homology"/>
<dbReference type="InterPro" id="IPR032640">
    <property type="entry name" value="AMPK1_CBM"/>
</dbReference>
<evidence type="ECO:0000313" key="6">
    <source>
        <dbReference type="EMBL" id="CAI9720198.1"/>
    </source>
</evidence>
<protein>
    <recommendedName>
        <fullName evidence="3">5'-AMP-activated protein kinase subunit beta-1</fullName>
    </recommendedName>
</protein>
<comment type="similarity">
    <text evidence="1">Belongs to the 5'-AMP-activated protein kinase beta subunit family.</text>
</comment>
<comment type="function">
    <text evidence="2">Non-catalytic subunit of AMP-activated protein kinase (AMPK), an energy sensor protein kinase that plays a key role in regulating cellular energy metabolism. In response to reduction of intracellular ATP levels, AMPK activates energy-producing pathways and inhibits energy-consuming processes: inhibits protein, carbohydrate and lipid biosynthesis, as well as cell growth and proliferation. AMPK acts via direct phosphorylation of metabolic enzymes, and by longer-term effects via phosphorylation of transcription regulators. Also acts as a regulator of cellular polarity by remodeling the actin cytoskeleton; probably by indirectly activating myosin. Beta non-catalytic subunit acts as a scaffold on which the AMPK complex assembles, via its C-terminus that bridges alpha (PRKAA1 or PRKAA2) and gamma subunits (PRKAG1, PRKAG2 or PRKAG3).</text>
</comment>
<dbReference type="Pfam" id="PF16561">
    <property type="entry name" value="AMPK1_CBM"/>
    <property type="match status" value="1"/>
</dbReference>
<dbReference type="AlphaFoldDB" id="A0AA36AQ30"/>
<dbReference type="SMART" id="SM01010">
    <property type="entry name" value="AMPKBI"/>
    <property type="match status" value="1"/>
</dbReference>
<feature type="region of interest" description="Disordered" evidence="4">
    <location>
        <begin position="1"/>
        <end position="21"/>
    </location>
</feature>
<dbReference type="InterPro" id="IPR006828">
    <property type="entry name" value="ASC_dom"/>
</dbReference>
<reference evidence="6" key="1">
    <citation type="submission" date="2023-08" db="EMBL/GenBank/DDBJ databases">
        <authorList>
            <person name="Alioto T."/>
            <person name="Alioto T."/>
            <person name="Gomez Garrido J."/>
        </authorList>
    </citation>
    <scope>NUCLEOTIDE SEQUENCE</scope>
</reference>
<dbReference type="GO" id="GO:0019901">
    <property type="term" value="F:protein kinase binding"/>
    <property type="evidence" value="ECO:0007669"/>
    <property type="project" value="TreeGrafter"/>
</dbReference>
<dbReference type="GO" id="GO:0007165">
    <property type="term" value="P:signal transduction"/>
    <property type="evidence" value="ECO:0007669"/>
    <property type="project" value="TreeGrafter"/>
</dbReference>
<feature type="domain" description="Association with the SNF1 complex (ASC)" evidence="5">
    <location>
        <begin position="193"/>
        <end position="278"/>
    </location>
</feature>
<evidence type="ECO:0000259" key="5">
    <source>
        <dbReference type="SMART" id="SM01010"/>
    </source>
</evidence>
<dbReference type="PANTHER" id="PTHR10343">
    <property type="entry name" value="5'-AMP-ACTIVATED PROTEIN KINASE , BETA SUBUNIT"/>
    <property type="match status" value="1"/>
</dbReference>
<dbReference type="CDD" id="cd02859">
    <property type="entry name" value="E_set_AMPKbeta_like_N"/>
    <property type="match status" value="1"/>
</dbReference>
<evidence type="ECO:0000256" key="4">
    <source>
        <dbReference type="SAM" id="MobiDB-lite"/>
    </source>
</evidence>
<dbReference type="InterPro" id="IPR014756">
    <property type="entry name" value="Ig_E-set"/>
</dbReference>
<dbReference type="InterPro" id="IPR013783">
    <property type="entry name" value="Ig-like_fold"/>
</dbReference>
<feature type="region of interest" description="Disordered" evidence="4">
    <location>
        <begin position="40"/>
        <end position="60"/>
    </location>
</feature>
<accession>A0AA36AQ30</accession>
<dbReference type="SUPFAM" id="SSF160219">
    <property type="entry name" value="AMPKBI-like"/>
    <property type="match status" value="1"/>
</dbReference>
<dbReference type="InterPro" id="IPR050827">
    <property type="entry name" value="CRP1_MDG1_kinase"/>
</dbReference>
<dbReference type="PANTHER" id="PTHR10343:SF84">
    <property type="entry name" value="5'-AMP-ACTIVATED PROTEIN KINASE SUBUNIT BETA-1"/>
    <property type="match status" value="1"/>
</dbReference>
<dbReference type="EMBL" id="OX597816">
    <property type="protein sequence ID" value="CAI9720198.1"/>
    <property type="molecule type" value="Genomic_DNA"/>
</dbReference>
<dbReference type="Pfam" id="PF04739">
    <property type="entry name" value="AMPKBI"/>
    <property type="match status" value="1"/>
</dbReference>
<evidence type="ECO:0000313" key="7">
    <source>
        <dbReference type="Proteomes" id="UP001162480"/>
    </source>
</evidence>
<keyword evidence="7" id="KW-1185">Reference proteome</keyword>
<dbReference type="Proteomes" id="UP001162480">
    <property type="component" value="Chromosome 3"/>
</dbReference>
<dbReference type="InterPro" id="IPR037256">
    <property type="entry name" value="ASC_dom_sf"/>
</dbReference>
<evidence type="ECO:0000256" key="3">
    <source>
        <dbReference type="ARBA" id="ARBA00040010"/>
    </source>
</evidence>
<gene>
    <name evidence="6" type="ORF">OCTVUL_1B003261</name>
</gene>
<dbReference type="SUPFAM" id="SSF81296">
    <property type="entry name" value="E set domains"/>
    <property type="match status" value="1"/>
</dbReference>
<evidence type="ECO:0000256" key="1">
    <source>
        <dbReference type="ARBA" id="ARBA00010926"/>
    </source>
</evidence>
<dbReference type="GO" id="GO:0005737">
    <property type="term" value="C:cytoplasm"/>
    <property type="evidence" value="ECO:0007669"/>
    <property type="project" value="TreeGrafter"/>
</dbReference>
<name>A0AA36AQ30_OCTVU</name>
<dbReference type="Gene3D" id="2.60.40.10">
    <property type="entry name" value="Immunoglobulins"/>
    <property type="match status" value="1"/>
</dbReference>
<dbReference type="GO" id="GO:0031588">
    <property type="term" value="C:nucleotide-activated protein kinase complex"/>
    <property type="evidence" value="ECO:0007669"/>
    <property type="project" value="TreeGrafter"/>
</dbReference>
<sequence length="296" mass="32959">MGNTTSGKRHNSGDDAGPTITANRLGDISLEDDFAPSLFKTSRPSRDLPLDTYQRPRSNTVTHSPTLVEKCLPTVFRWEGAAKEVCLSGSFNNWKNTIPLAKSTVRLTDRGRQRHDSDGNGDFFTILNLPEGEHQYKFYVDGQWMHDQNEPTVPNAMGTLNNVVVVNKSDFEVFEALAIDSENSGNKRKNDVAGSPSGDYGQEIPPRRSDKIAGPPFIPPHLLQVILNKDTPAHCEPILLPEPNHVMLNHLYALSIKDGVMVLSTTHRFRKKTPVYPFLSFNIQFCLTMLSIVGCN</sequence>
<evidence type="ECO:0000256" key="2">
    <source>
        <dbReference type="ARBA" id="ARBA00025180"/>
    </source>
</evidence>